<dbReference type="InterPro" id="IPR011990">
    <property type="entry name" value="TPR-like_helical_dom_sf"/>
</dbReference>
<gene>
    <name evidence="2" type="ORF">ABQJ56_13190</name>
</gene>
<accession>A0ABV3QTG7</accession>
<keyword evidence="1" id="KW-0802">TPR repeat</keyword>
<evidence type="ECO:0000313" key="2">
    <source>
        <dbReference type="EMBL" id="MEW9625178.1"/>
    </source>
</evidence>
<reference evidence="2 3" key="1">
    <citation type="submission" date="2024-06" db="EMBL/GenBank/DDBJ databases">
        <authorList>
            <person name="Woo H."/>
        </authorList>
    </citation>
    <scope>NUCLEOTIDE SEQUENCE [LARGE SCALE GENOMIC DNA]</scope>
    <source>
        <strain evidence="2 3">S2-g</strain>
    </source>
</reference>
<name>A0ABV3QTG7_9GAMM</name>
<dbReference type="SUPFAM" id="SSF48452">
    <property type="entry name" value="TPR-like"/>
    <property type="match status" value="1"/>
</dbReference>
<dbReference type="Proteomes" id="UP001556170">
    <property type="component" value="Unassembled WGS sequence"/>
</dbReference>
<dbReference type="RefSeq" id="WP_367845467.1">
    <property type="nucleotide sequence ID" value="NZ_JBFOHL010000011.1"/>
</dbReference>
<dbReference type="Gene3D" id="1.25.40.10">
    <property type="entry name" value="Tetratricopeptide repeat domain"/>
    <property type="match status" value="1"/>
</dbReference>
<comment type="caution">
    <text evidence="2">The sequence shown here is derived from an EMBL/GenBank/DDBJ whole genome shotgun (WGS) entry which is preliminary data.</text>
</comment>
<keyword evidence="3" id="KW-1185">Reference proteome</keyword>
<dbReference type="InterPro" id="IPR019734">
    <property type="entry name" value="TPR_rpt"/>
</dbReference>
<feature type="repeat" description="TPR" evidence="1">
    <location>
        <begin position="21"/>
        <end position="54"/>
    </location>
</feature>
<evidence type="ECO:0000313" key="3">
    <source>
        <dbReference type="Proteomes" id="UP001556170"/>
    </source>
</evidence>
<evidence type="ECO:0000256" key="1">
    <source>
        <dbReference type="PROSITE-ProRule" id="PRU00339"/>
    </source>
</evidence>
<dbReference type="PROSITE" id="PS50005">
    <property type="entry name" value="TPR"/>
    <property type="match status" value="1"/>
</dbReference>
<proteinExistence type="predicted"/>
<protein>
    <recommendedName>
        <fullName evidence="4">Tetratricopeptide repeat protein</fullName>
    </recommendedName>
</protein>
<sequence>MSKDALIASLRGQCGGPRDGALLRYALGNALLEAGDATAAIEELQHALRFDARYSAAWKLLGKARLASTDRDGAAAAWRQGIAVAQERGDKQAEKEMAVFLRRVERDIGD</sequence>
<evidence type="ECO:0008006" key="4">
    <source>
        <dbReference type="Google" id="ProtNLM"/>
    </source>
</evidence>
<organism evidence="2 3">
    <name type="scientific">Rhodanobacter geophilus</name>
    <dbReference type="NCBI Taxonomy" id="3162488"/>
    <lineage>
        <taxon>Bacteria</taxon>
        <taxon>Pseudomonadati</taxon>
        <taxon>Pseudomonadota</taxon>
        <taxon>Gammaproteobacteria</taxon>
        <taxon>Lysobacterales</taxon>
        <taxon>Rhodanobacteraceae</taxon>
        <taxon>Rhodanobacter</taxon>
    </lineage>
</organism>
<dbReference type="EMBL" id="JBFOHL010000011">
    <property type="protein sequence ID" value="MEW9625178.1"/>
    <property type="molecule type" value="Genomic_DNA"/>
</dbReference>